<sequence>MALDPELIPVIVGVGQINDRPVDPQAGLDSFGLMAAALRAADADAGGGWLTDLDSLAVVDQISFRKLNPIAPSLAAALGASPRHIEQTPMASGDSPILLLNEAANRIGAGEIRIAAIVGGEALRTAAQRAVQEQGTAVSAQNASRAASTRKVANFRQRYGLTAPVDVYPLYENAGRAAYGQSLAQGQRESAEIWSRFSEVADANEGAWIHRPASIDTIETPTVDNRPIAFPYTKLMVANSSVNQGAGFIVTSLGEARRRDVAEDQIIYVGNGAAAHECDDPLGRDRYDRSPSMDVSILRTLDLNDVTVADIDLVELYSCFPCVPKMARRTLDWPIEKPATVFGGLTFGGGPIGNYMSHAVVSMVQRLREGGRLGLLFANGGFATHNHTIILGSKPITAAQFPRNFNYQAEADAHRGDAPPTIETYAGLAAIETYTVLYKRCGTVKHGVIVARTTDGARTLAKVPAEDGDTIALLIDGQVEPVGKIGEIIAAANGDQIWRLQN</sequence>
<dbReference type="InterPro" id="IPR016039">
    <property type="entry name" value="Thiolase-like"/>
</dbReference>
<dbReference type="Gene3D" id="3.40.47.10">
    <property type="match status" value="1"/>
</dbReference>
<dbReference type="InterPro" id="IPR040771">
    <property type="entry name" value="TLP1_add_C"/>
</dbReference>
<comment type="similarity">
    <text evidence="1">Belongs to the thiolase-like superfamily. Thiolase family.</text>
</comment>
<dbReference type="NCBIfam" id="NF006106">
    <property type="entry name" value="PRK08257.1-5"/>
    <property type="match status" value="1"/>
</dbReference>
<dbReference type="Gene3D" id="2.40.50.840">
    <property type="match status" value="1"/>
</dbReference>
<reference evidence="5 6" key="1">
    <citation type="submission" date="2020-04" db="EMBL/GenBank/DDBJ databases">
        <title>The Whole Genome Analysis of High salt-tolerant Sphingobium yanoikuyae YC-XJ2 with Aryl organophosphorus flame retardants (aryl-OPFRs)-degrading capacity and characteristics of Related phosphotriesterase.</title>
        <authorList>
            <person name="Li X."/>
        </authorList>
    </citation>
    <scope>NUCLEOTIDE SEQUENCE [LARGE SCALE GENOMIC DNA]</scope>
    <source>
        <strain evidence="5 6">YC-XJ2</strain>
    </source>
</reference>
<evidence type="ECO:0000313" key="6">
    <source>
        <dbReference type="Proteomes" id="UP000502611"/>
    </source>
</evidence>
<accession>A0A6M4GED3</accession>
<dbReference type="Proteomes" id="UP000502611">
    <property type="component" value="Chromosome"/>
</dbReference>
<gene>
    <name evidence="5" type="ORF">HH800_08785</name>
</gene>
<organism evidence="5 6">
    <name type="scientific">Sphingobium yanoikuyae</name>
    <name type="common">Sphingomonas yanoikuyae</name>
    <dbReference type="NCBI Taxonomy" id="13690"/>
    <lineage>
        <taxon>Bacteria</taxon>
        <taxon>Pseudomonadati</taxon>
        <taxon>Pseudomonadota</taxon>
        <taxon>Alphaproteobacteria</taxon>
        <taxon>Sphingomonadales</taxon>
        <taxon>Sphingomonadaceae</taxon>
        <taxon>Sphingobium</taxon>
    </lineage>
</organism>
<dbReference type="PANTHER" id="PTHR18919:SF139">
    <property type="entry name" value="THIOLASE-LIKE PROTEIN TYPE 1 ADDITIONAL C-TERMINAL DOMAIN-CONTAINING PROTEIN"/>
    <property type="match status" value="1"/>
</dbReference>
<dbReference type="EMBL" id="CP053021">
    <property type="protein sequence ID" value="QJR05348.1"/>
    <property type="molecule type" value="Genomic_DNA"/>
</dbReference>
<evidence type="ECO:0000256" key="2">
    <source>
        <dbReference type="ARBA" id="ARBA00022679"/>
    </source>
</evidence>
<dbReference type="PANTHER" id="PTHR18919">
    <property type="entry name" value="ACETYL-COA C-ACYLTRANSFERASE"/>
    <property type="match status" value="1"/>
</dbReference>
<evidence type="ECO:0000256" key="1">
    <source>
        <dbReference type="ARBA" id="ARBA00010982"/>
    </source>
</evidence>
<keyword evidence="2 5" id="KW-0808">Transferase</keyword>
<evidence type="ECO:0000259" key="4">
    <source>
        <dbReference type="Pfam" id="PF18313"/>
    </source>
</evidence>
<keyword evidence="3" id="KW-0012">Acyltransferase</keyword>
<evidence type="ECO:0000256" key="3">
    <source>
        <dbReference type="ARBA" id="ARBA00023315"/>
    </source>
</evidence>
<proteinExistence type="inferred from homology"/>
<evidence type="ECO:0000313" key="5">
    <source>
        <dbReference type="EMBL" id="QJR05348.1"/>
    </source>
</evidence>
<dbReference type="Pfam" id="PF18313">
    <property type="entry name" value="TLP1_add_C"/>
    <property type="match status" value="1"/>
</dbReference>
<protein>
    <submittedName>
        <fullName evidence="5">Acetyl-CoA acetyltransferase</fullName>
    </submittedName>
</protein>
<dbReference type="SUPFAM" id="SSF53901">
    <property type="entry name" value="Thiolase-like"/>
    <property type="match status" value="2"/>
</dbReference>
<name>A0A6M4GED3_SPHYA</name>
<dbReference type="AlphaFoldDB" id="A0A6M4GED3"/>
<dbReference type="GO" id="GO:0016746">
    <property type="term" value="F:acyltransferase activity"/>
    <property type="evidence" value="ECO:0007669"/>
    <property type="project" value="UniProtKB-KW"/>
</dbReference>
<feature type="domain" description="Thiolase-like protein type 1 additional C-terminal" evidence="4">
    <location>
        <begin position="417"/>
        <end position="488"/>
    </location>
</feature>